<evidence type="ECO:0000256" key="1">
    <source>
        <dbReference type="ARBA" id="ARBA00004141"/>
    </source>
</evidence>
<sequence length="395" mass="43367">MNSSMAQKLATTPALAPPPGVVPDFVHPASINQEVLIISAICLALMMLFVTVRVCSKMRHTSTFGWDDYASIFAMFGSIGYTSVFIATLRQYPRVVGPHQWDIPIIAITSSYAQRVEILAIFYNPLCLAAKLSLYLLYLRIFNPSVRTTYLVYIGITFTAVFHTASLLNNVISCTPRGGHTFLEAVATPKCTVSAITVGIVRAAINALIDFFMLYIPMPVVWTLQLPMRRKIGVCAIFMTGLLACTAGILSLYYRVQYKRTGDRFYNQALMLLMAVVEINIGIMCGCMPAFASFCRQFLPKLWGLPSLGHLGTRIKSWISRQSLLSKKKSSRTLSSSEYVEYNLRDDIHITLGSVTGGGKVPAVGRSSLVGMATQQYQPAAGPRSTDQLGGVGWA</sequence>
<feature type="domain" description="Rhodopsin" evidence="7">
    <location>
        <begin position="52"/>
        <end position="295"/>
    </location>
</feature>
<dbReference type="AlphaFoldDB" id="A0A1W5CSG2"/>
<dbReference type="InterPro" id="IPR049326">
    <property type="entry name" value="Rhodopsin_dom_fungi"/>
</dbReference>
<feature type="transmembrane region" description="Helical" evidence="6">
    <location>
        <begin position="232"/>
        <end position="254"/>
    </location>
</feature>
<reference evidence="9" key="1">
    <citation type="submission" date="2017-03" db="EMBL/GenBank/DDBJ databases">
        <authorList>
            <person name="Sharma R."/>
            <person name="Thines M."/>
        </authorList>
    </citation>
    <scope>NUCLEOTIDE SEQUENCE [LARGE SCALE GENOMIC DNA]</scope>
</reference>
<dbReference type="PANTHER" id="PTHR33048">
    <property type="entry name" value="PTH11-LIKE INTEGRAL MEMBRANE PROTEIN (AFU_ORTHOLOGUE AFUA_5G11245)"/>
    <property type="match status" value="1"/>
</dbReference>
<feature type="transmembrane region" description="Helical" evidence="6">
    <location>
        <begin position="150"/>
        <end position="172"/>
    </location>
</feature>
<keyword evidence="9" id="KW-1185">Reference proteome</keyword>
<protein>
    <recommendedName>
        <fullName evidence="7">Rhodopsin domain-containing protein</fullName>
    </recommendedName>
</protein>
<feature type="transmembrane region" description="Helical" evidence="6">
    <location>
        <begin position="192"/>
        <end position="216"/>
    </location>
</feature>
<evidence type="ECO:0000256" key="6">
    <source>
        <dbReference type="SAM" id="Phobius"/>
    </source>
</evidence>
<evidence type="ECO:0000259" key="7">
    <source>
        <dbReference type="Pfam" id="PF20684"/>
    </source>
</evidence>
<keyword evidence="4 6" id="KW-0472">Membrane</keyword>
<evidence type="ECO:0000256" key="4">
    <source>
        <dbReference type="ARBA" id="ARBA00023136"/>
    </source>
</evidence>
<evidence type="ECO:0000256" key="5">
    <source>
        <dbReference type="ARBA" id="ARBA00038359"/>
    </source>
</evidence>
<comment type="subcellular location">
    <subcellularLocation>
        <location evidence="1">Membrane</location>
        <topology evidence="1">Multi-pass membrane protein</topology>
    </subcellularLocation>
</comment>
<feature type="transmembrane region" description="Helical" evidence="6">
    <location>
        <begin position="68"/>
        <end position="89"/>
    </location>
</feature>
<feature type="transmembrane region" description="Helical" evidence="6">
    <location>
        <begin position="269"/>
        <end position="292"/>
    </location>
</feature>
<feature type="transmembrane region" description="Helical" evidence="6">
    <location>
        <begin position="35"/>
        <end position="56"/>
    </location>
</feature>
<dbReference type="GO" id="GO:0016020">
    <property type="term" value="C:membrane"/>
    <property type="evidence" value="ECO:0007669"/>
    <property type="project" value="UniProtKB-SubCell"/>
</dbReference>
<keyword evidence="2 6" id="KW-0812">Transmembrane</keyword>
<dbReference type="EMBL" id="FWEW01000088">
    <property type="protein sequence ID" value="SLM33675.1"/>
    <property type="molecule type" value="Genomic_DNA"/>
</dbReference>
<evidence type="ECO:0000256" key="3">
    <source>
        <dbReference type="ARBA" id="ARBA00022989"/>
    </source>
</evidence>
<evidence type="ECO:0000256" key="2">
    <source>
        <dbReference type="ARBA" id="ARBA00022692"/>
    </source>
</evidence>
<dbReference type="Proteomes" id="UP000192927">
    <property type="component" value="Unassembled WGS sequence"/>
</dbReference>
<comment type="similarity">
    <text evidence="5">Belongs to the SAT4 family.</text>
</comment>
<dbReference type="InterPro" id="IPR052337">
    <property type="entry name" value="SAT4-like"/>
</dbReference>
<proteinExistence type="inferred from homology"/>
<dbReference type="Pfam" id="PF20684">
    <property type="entry name" value="Fung_rhodopsin"/>
    <property type="match status" value="1"/>
</dbReference>
<evidence type="ECO:0000313" key="8">
    <source>
        <dbReference type="EMBL" id="SLM33675.1"/>
    </source>
</evidence>
<evidence type="ECO:0000313" key="9">
    <source>
        <dbReference type="Proteomes" id="UP000192927"/>
    </source>
</evidence>
<feature type="transmembrane region" description="Helical" evidence="6">
    <location>
        <begin position="118"/>
        <end position="138"/>
    </location>
</feature>
<organism evidence="8 9">
    <name type="scientific">Lasallia pustulata</name>
    <dbReference type="NCBI Taxonomy" id="136370"/>
    <lineage>
        <taxon>Eukaryota</taxon>
        <taxon>Fungi</taxon>
        <taxon>Dikarya</taxon>
        <taxon>Ascomycota</taxon>
        <taxon>Pezizomycotina</taxon>
        <taxon>Lecanoromycetes</taxon>
        <taxon>OSLEUM clade</taxon>
        <taxon>Umbilicariomycetidae</taxon>
        <taxon>Umbilicariales</taxon>
        <taxon>Umbilicariaceae</taxon>
        <taxon>Lasallia</taxon>
    </lineage>
</organism>
<name>A0A1W5CSG2_9LECA</name>
<keyword evidence="3 6" id="KW-1133">Transmembrane helix</keyword>
<dbReference type="PANTHER" id="PTHR33048:SF158">
    <property type="entry name" value="MEMBRANE PROTEIN PTH11-LIKE, PUTATIVE-RELATED"/>
    <property type="match status" value="1"/>
</dbReference>
<accession>A0A1W5CSG2</accession>